<dbReference type="SMART" id="SM00952">
    <property type="entry name" value="RAP"/>
    <property type="match status" value="1"/>
</dbReference>
<comment type="caution">
    <text evidence="3">The sequence shown here is derived from an EMBL/GenBank/DDBJ whole genome shotgun (WGS) entry which is preliminary data.</text>
</comment>
<dbReference type="PROSITE" id="PS51286">
    <property type="entry name" value="RAP"/>
    <property type="match status" value="1"/>
</dbReference>
<evidence type="ECO:0000256" key="1">
    <source>
        <dbReference type="SAM" id="MobiDB-lite"/>
    </source>
</evidence>
<evidence type="ECO:0000313" key="4">
    <source>
        <dbReference type="Proteomes" id="UP001491310"/>
    </source>
</evidence>
<dbReference type="InterPro" id="IPR013584">
    <property type="entry name" value="RAP"/>
</dbReference>
<feature type="compositionally biased region" description="Low complexity" evidence="1">
    <location>
        <begin position="725"/>
        <end position="736"/>
    </location>
</feature>
<keyword evidence="4" id="KW-1185">Reference proteome</keyword>
<evidence type="ECO:0000259" key="2">
    <source>
        <dbReference type="PROSITE" id="PS51286"/>
    </source>
</evidence>
<proteinExistence type="predicted"/>
<feature type="compositionally biased region" description="Low complexity" evidence="1">
    <location>
        <begin position="852"/>
        <end position="861"/>
    </location>
</feature>
<dbReference type="Proteomes" id="UP001491310">
    <property type="component" value="Unassembled WGS sequence"/>
</dbReference>
<protein>
    <recommendedName>
        <fullName evidence="2">RAP domain-containing protein</fullName>
    </recommendedName>
</protein>
<dbReference type="PANTHER" id="PTHR21228">
    <property type="entry name" value="FAST LEU-RICH DOMAIN-CONTAINING"/>
    <property type="match status" value="1"/>
</dbReference>
<feature type="domain" description="RAP" evidence="2">
    <location>
        <begin position="645"/>
        <end position="703"/>
    </location>
</feature>
<feature type="compositionally biased region" description="Low complexity" evidence="1">
    <location>
        <begin position="34"/>
        <end position="47"/>
    </location>
</feature>
<dbReference type="InterPro" id="IPR058917">
    <property type="entry name" value="RESC6_dom"/>
</dbReference>
<feature type="region of interest" description="Disordered" evidence="1">
    <location>
        <begin position="723"/>
        <end position="834"/>
    </location>
</feature>
<reference evidence="3 4" key="1">
    <citation type="journal article" date="2024" name="Nat. Commun.">
        <title>Phylogenomics reveals the evolutionary origins of lichenization in chlorophyte algae.</title>
        <authorList>
            <person name="Puginier C."/>
            <person name="Libourel C."/>
            <person name="Otte J."/>
            <person name="Skaloud P."/>
            <person name="Haon M."/>
            <person name="Grisel S."/>
            <person name="Petersen M."/>
            <person name="Berrin J.G."/>
            <person name="Delaux P.M."/>
            <person name="Dal Grande F."/>
            <person name="Keller J."/>
        </authorList>
    </citation>
    <scope>NUCLEOTIDE SEQUENCE [LARGE SCALE GENOMIC DNA]</scope>
    <source>
        <strain evidence="3 4">SAG 216-7</strain>
    </source>
</reference>
<sequence length="885" mass="99217">MAEYTQVWDMEAIDERREEDQATLKDGWTRLQSRAESSSFGTSSSRSGSDDMQFNNAQGLGSDRRVAVRPGEVYETPKRGPGFTDLPQPVRRRQYEAIRPAPKDLPQRPPPIFDQIEVHISVTPEDEERAVREKGYWVRMLQKKGLLDAGSSSPTVRKELSAASTKSRGSPFRSGYLVNRLLSQISDWRTVFTVLRDLEPLFDHINISTAMHRLAKVSYRSKVPLAVVQEHPMYPHLLAVLLKKITVGKMRARQLANTLWAFGKLGHDAEDLVDALLYQLQRTHIVTWQEQEISNVVWAMATLSRSDERMLDRMARDALRRGMSAFVPQAVSNMVWGFAVLEYNNNAFMLAVAEYFVMDLSHFATQAVSNILWGCAVLNFYDQDMFNAAALEIQHRIASFNDQEISNSLLAFAKMEHVDVSLLRAFEQDITRPQRLREFTSQALSNMAWSFATLRWYPETVLGAISTELHRRTDYLSVQEISVSVWAMAKLGYHPGRSLADFGRRIEELVPEFNSQACANTLWGLSVLQATQLPCFQLLIDRLGGSNVDKVEVLMLHQLFQSLMLARLEARRQNMADPIRTIPDHIYALIRRVWKETVKHTLSSRFHIDVSKVLRELNVAHDFEYVTEDGLFSLDIALRGPRGPVAIEVDGPYHFTLNTRQPLGSTLIRRRLLHALGWTVLSVPFYDYYRLGTVAAKMQYLTQMLRKVDIVVEVDELLQEREEAAAGAESLGSLELPQGRPSPSDGPTRQDDIAGPNFPAQPTRARQQERASAVPRNMQRAGTAPRSAADVSSLARRPGPASVRSQGPVARNPLSRPQTRAAAAVSEQQPALTAAGRPLHIAQAVRESRAAVAVAEPAAESSQEEDDIGSRTGAGSSALAYVLKS</sequence>
<dbReference type="Pfam" id="PF26188">
    <property type="entry name" value="RESC6"/>
    <property type="match status" value="1"/>
</dbReference>
<dbReference type="Pfam" id="PF08373">
    <property type="entry name" value="RAP"/>
    <property type="match status" value="1"/>
</dbReference>
<feature type="region of interest" description="Disordered" evidence="1">
    <location>
        <begin position="852"/>
        <end position="885"/>
    </location>
</feature>
<name>A0ABR2YNL5_9CHLO</name>
<dbReference type="EMBL" id="JALJOT010000007">
    <property type="protein sequence ID" value="KAK9908645.1"/>
    <property type="molecule type" value="Genomic_DNA"/>
</dbReference>
<feature type="region of interest" description="Disordered" evidence="1">
    <location>
        <begin position="15"/>
        <end position="87"/>
    </location>
</feature>
<feature type="compositionally biased region" description="Polar residues" evidence="1">
    <location>
        <begin position="50"/>
        <end position="59"/>
    </location>
</feature>
<accession>A0ABR2YNL5</accession>
<gene>
    <name evidence="3" type="ORF">WJX75_000861</name>
</gene>
<dbReference type="PANTHER" id="PTHR21228:SF40">
    <property type="entry name" value="LD45607P"/>
    <property type="match status" value="1"/>
</dbReference>
<dbReference type="InterPro" id="IPR050870">
    <property type="entry name" value="FAST_kinase"/>
</dbReference>
<organism evidence="3 4">
    <name type="scientific">Coccomyxa subellipsoidea</name>
    <dbReference type="NCBI Taxonomy" id="248742"/>
    <lineage>
        <taxon>Eukaryota</taxon>
        <taxon>Viridiplantae</taxon>
        <taxon>Chlorophyta</taxon>
        <taxon>core chlorophytes</taxon>
        <taxon>Trebouxiophyceae</taxon>
        <taxon>Trebouxiophyceae incertae sedis</taxon>
        <taxon>Coccomyxaceae</taxon>
        <taxon>Coccomyxa</taxon>
    </lineage>
</organism>
<evidence type="ECO:0000313" key="3">
    <source>
        <dbReference type="EMBL" id="KAK9908645.1"/>
    </source>
</evidence>